<dbReference type="AlphaFoldDB" id="A0A250WS00"/>
<dbReference type="GO" id="GO:0005930">
    <property type="term" value="C:axoneme"/>
    <property type="evidence" value="ECO:0007669"/>
    <property type="project" value="UniProtKB-SubCell"/>
</dbReference>
<dbReference type="SUPFAM" id="SSF52047">
    <property type="entry name" value="RNI-like"/>
    <property type="match status" value="1"/>
</dbReference>
<protein>
    <recommendedName>
        <fullName evidence="3">F-box domain-containing protein</fullName>
    </recommendedName>
</protein>
<organism evidence="4 5">
    <name type="scientific">Chlamydomonas eustigma</name>
    <dbReference type="NCBI Taxonomy" id="1157962"/>
    <lineage>
        <taxon>Eukaryota</taxon>
        <taxon>Viridiplantae</taxon>
        <taxon>Chlorophyta</taxon>
        <taxon>core chlorophytes</taxon>
        <taxon>Chlorophyceae</taxon>
        <taxon>CS clade</taxon>
        <taxon>Chlamydomonadales</taxon>
        <taxon>Chlamydomonadaceae</taxon>
        <taxon>Chlamydomonas</taxon>
    </lineage>
</organism>
<dbReference type="InterPro" id="IPR036047">
    <property type="entry name" value="F-box-like_dom_sf"/>
</dbReference>
<dbReference type="SUPFAM" id="SSF81383">
    <property type="entry name" value="F-box domain"/>
    <property type="match status" value="1"/>
</dbReference>
<evidence type="ECO:0000259" key="3">
    <source>
        <dbReference type="Pfam" id="PF00646"/>
    </source>
</evidence>
<dbReference type="Pfam" id="PF00646">
    <property type="entry name" value="F-box"/>
    <property type="match status" value="1"/>
</dbReference>
<proteinExistence type="predicted"/>
<evidence type="ECO:0000256" key="1">
    <source>
        <dbReference type="ARBA" id="ARBA00004430"/>
    </source>
</evidence>
<keyword evidence="5" id="KW-1185">Reference proteome</keyword>
<dbReference type="Proteomes" id="UP000232323">
    <property type="component" value="Unassembled WGS sequence"/>
</dbReference>
<sequence>MPSKMGADDQDSSENNLNHTSFLDIPDNALLHIMSTLDSITQKRARLVSKRLQMVADLCVTSLTVNEVNLPCLQYRLHARFPNIHTLRFTLSEATSQWLNVQHNGVLLQSRISRTDMRERESELCGTGDRSWDGESDSSCRSSNSDAAEDWDGLQGCRSNVQSLDMRHPVAVAHRAAQFRHVQQLFAASLKCTQIQHTIAHSEPHQVHATVQGQERVHATVQEQERVHATVQGQERVHATVQEQERVHATVQGQERVHATVQAQERVPDETGYGDGGQLVATNCTVVPAGAVESSSGCGEPLIEEFEEIDALSSQCSEGTHLWSPDSGYPNHGLIHKALLGHAQNHVRSGDQQADNSPLFNLLSNSVIHLIYLNDITWGSSCRRLSRTEWQAFLVFCQAKTTKVSLALPYHISSGLDLAWLQVLSQTLPDGSSIALHGQATIRGLQTFQQLASAGKHLVSLKKLRVLGEELILVLPSLTHLTHLEVSWQGNEAIDILESSMDFAEYLRSLQRDCMGTNHPSLPEGLQEIINRITLSTHSPSASLDNIYTTPPTTVPDCPHLMQKQTSRQQLTSPGLGALQLLTLHSFHGHVDHLIQGLHSLPFLVHLNLFHYDVRYYFPDAILQNIAQLPGPIRHLGCNGLDLTCDSTVMPHLTSLEVNYSIFSIPRLHGTFPAVQTVQLRWLWSQTMRKLAGWGSVTELHLAHPEYVVDWGLLRTLQNIRTLSISKGSGIELLGGIVDVASSLQYLQVLEIHQWDLTHNEWQAWKDQAAMAQPAPAGSPQVQPQQSFESMTEMCIFNSCNRKNTKIVDTMSSSQCLYDDPSCQVHHQHSAEESPADVPPASWAARVSLYRLKALKSLVIGACPLPLVETLH</sequence>
<comment type="subcellular location">
    <subcellularLocation>
        <location evidence="1">Cytoplasm</location>
        <location evidence="1">Cytoskeleton</location>
        <location evidence="1">Cilium axoneme</location>
    </subcellularLocation>
</comment>
<dbReference type="InterPro" id="IPR032675">
    <property type="entry name" value="LRR_dom_sf"/>
</dbReference>
<dbReference type="Gene3D" id="3.80.10.10">
    <property type="entry name" value="Ribonuclease Inhibitor"/>
    <property type="match status" value="1"/>
</dbReference>
<evidence type="ECO:0000256" key="2">
    <source>
        <dbReference type="SAM" id="MobiDB-lite"/>
    </source>
</evidence>
<feature type="region of interest" description="Disordered" evidence="2">
    <location>
        <begin position="118"/>
        <end position="152"/>
    </location>
</feature>
<comment type="caution">
    <text evidence="4">The sequence shown here is derived from an EMBL/GenBank/DDBJ whole genome shotgun (WGS) entry which is preliminary data.</text>
</comment>
<feature type="domain" description="F-box" evidence="3">
    <location>
        <begin position="22"/>
        <end position="57"/>
    </location>
</feature>
<reference evidence="4 5" key="1">
    <citation type="submission" date="2017-08" db="EMBL/GenBank/DDBJ databases">
        <title>Acidophilic green algal genome provides insights into adaptation to an acidic environment.</title>
        <authorList>
            <person name="Hirooka S."/>
            <person name="Hirose Y."/>
            <person name="Kanesaki Y."/>
            <person name="Higuchi S."/>
            <person name="Fujiwara T."/>
            <person name="Onuma R."/>
            <person name="Era A."/>
            <person name="Ohbayashi R."/>
            <person name="Uzuka A."/>
            <person name="Nozaki H."/>
            <person name="Yoshikawa H."/>
            <person name="Miyagishima S.Y."/>
        </authorList>
    </citation>
    <scope>NUCLEOTIDE SEQUENCE [LARGE SCALE GENOMIC DNA]</scope>
    <source>
        <strain evidence="4 5">NIES-2499</strain>
    </source>
</reference>
<name>A0A250WS00_9CHLO</name>
<accession>A0A250WS00</accession>
<dbReference type="InterPro" id="IPR001810">
    <property type="entry name" value="F-box_dom"/>
</dbReference>
<evidence type="ECO:0000313" key="4">
    <source>
        <dbReference type="EMBL" id="GAX73561.1"/>
    </source>
</evidence>
<feature type="compositionally biased region" description="Low complexity" evidence="2">
    <location>
        <begin position="137"/>
        <end position="146"/>
    </location>
</feature>
<dbReference type="EMBL" id="BEGY01000004">
    <property type="protein sequence ID" value="GAX73561.1"/>
    <property type="molecule type" value="Genomic_DNA"/>
</dbReference>
<gene>
    <name evidence="4" type="ORF">CEUSTIGMA_g1012.t1</name>
</gene>
<dbReference type="OrthoDB" id="546198at2759"/>
<evidence type="ECO:0000313" key="5">
    <source>
        <dbReference type="Proteomes" id="UP000232323"/>
    </source>
</evidence>